<organism evidence="2 3">
    <name type="scientific">Trichinella spiralis</name>
    <name type="common">Trichina worm</name>
    <dbReference type="NCBI Taxonomy" id="6334"/>
    <lineage>
        <taxon>Eukaryota</taxon>
        <taxon>Metazoa</taxon>
        <taxon>Ecdysozoa</taxon>
        <taxon>Nematoda</taxon>
        <taxon>Enoplea</taxon>
        <taxon>Dorylaimia</taxon>
        <taxon>Trichinellida</taxon>
        <taxon>Trichinellidae</taxon>
        <taxon>Trichinella</taxon>
    </lineage>
</organism>
<dbReference type="AlphaFoldDB" id="A0A0V1BAQ6"/>
<comment type="caution">
    <text evidence="2">The sequence shown here is derived from an EMBL/GenBank/DDBJ whole genome shotgun (WGS) entry which is preliminary data.</text>
</comment>
<dbReference type="InParanoid" id="A0A0V1BAQ6"/>
<evidence type="ECO:0000313" key="3">
    <source>
        <dbReference type="Proteomes" id="UP000054776"/>
    </source>
</evidence>
<sequence length="145" mass="16961">MKNQVIRPSPKRPTHITTNPHVSSLPCDDNQVSDTIYGKHVQYPIPDYHHMVMMRHVDLWKTIAYEQLEWRLRESKIPSTKIEEEFSHHCVRNLVVHDSKQVGLPDERTVDRGSNESGRVWNILWQRESTLSPSLTRKCCAVDVH</sequence>
<evidence type="ECO:0000256" key="1">
    <source>
        <dbReference type="SAM" id="MobiDB-lite"/>
    </source>
</evidence>
<keyword evidence="3" id="KW-1185">Reference proteome</keyword>
<name>A0A0V1BAQ6_TRISP</name>
<dbReference type="EMBL" id="JYDH01000072">
    <property type="protein sequence ID" value="KRY34105.1"/>
    <property type="molecule type" value="Genomic_DNA"/>
</dbReference>
<reference evidence="2 3" key="1">
    <citation type="submission" date="2015-01" db="EMBL/GenBank/DDBJ databases">
        <title>Evolution of Trichinella species and genotypes.</title>
        <authorList>
            <person name="Korhonen P.K."/>
            <person name="Edoardo P."/>
            <person name="Giuseppe L.R."/>
            <person name="Gasser R.B."/>
        </authorList>
    </citation>
    <scope>NUCLEOTIDE SEQUENCE [LARGE SCALE GENOMIC DNA]</scope>
    <source>
        <strain evidence="2">ISS3</strain>
    </source>
</reference>
<accession>A0A0V1BAQ6</accession>
<gene>
    <name evidence="2" type="ORF">T01_7148</name>
</gene>
<feature type="region of interest" description="Disordered" evidence="1">
    <location>
        <begin position="1"/>
        <end position="25"/>
    </location>
</feature>
<proteinExistence type="predicted"/>
<evidence type="ECO:0000313" key="2">
    <source>
        <dbReference type="EMBL" id="KRY34105.1"/>
    </source>
</evidence>
<protein>
    <submittedName>
        <fullName evidence="2">Uncharacterized protein</fullName>
    </submittedName>
</protein>
<dbReference type="Proteomes" id="UP000054776">
    <property type="component" value="Unassembled WGS sequence"/>
</dbReference>